<dbReference type="Pfam" id="PF06985">
    <property type="entry name" value="HET"/>
    <property type="match status" value="1"/>
</dbReference>
<organism evidence="2 3">
    <name type="scientific">Apiospora aurea</name>
    <dbReference type="NCBI Taxonomy" id="335848"/>
    <lineage>
        <taxon>Eukaryota</taxon>
        <taxon>Fungi</taxon>
        <taxon>Dikarya</taxon>
        <taxon>Ascomycota</taxon>
        <taxon>Pezizomycotina</taxon>
        <taxon>Sordariomycetes</taxon>
        <taxon>Xylariomycetidae</taxon>
        <taxon>Amphisphaeriales</taxon>
        <taxon>Apiosporaceae</taxon>
        <taxon>Apiospora</taxon>
    </lineage>
</organism>
<name>A0ABR1QY61_9PEZI</name>
<dbReference type="InterPro" id="IPR052895">
    <property type="entry name" value="HetReg/Transcr_Mod"/>
</dbReference>
<dbReference type="Proteomes" id="UP001391051">
    <property type="component" value="Unassembled WGS sequence"/>
</dbReference>
<dbReference type="PANTHER" id="PTHR24148:SF64">
    <property type="entry name" value="HETEROKARYON INCOMPATIBILITY DOMAIN-CONTAINING PROTEIN"/>
    <property type="match status" value="1"/>
</dbReference>
<protein>
    <submittedName>
        <fullName evidence="2">Heterokaryon incompatibility protein-domain-containing protein</fullName>
    </submittedName>
</protein>
<sequence length="246" mass="28026">MPLLFSTFPAGMATSGRQRQGDVSCQLKTVSLDRRPKYDTLSYNWGNAQDTSTIYVNDQLVRVSANLLDALRGVRHARKTATLWADALCIDQSNEGEKSRQVSLMGQVYRQGRQTWISLGQPDDDADWAKRPRLARGIWRLFWHHLVLHRSRLSRLGVTHVSDAVRLMESLGAKKLDANYQKDGDMAKAMLTWLATHEYWTKVWVMQEVALSRKDPVCLFGQHRIPLLSLDSALLHWRDGGTMPPN</sequence>
<dbReference type="EMBL" id="JAQQWE010000001">
    <property type="protein sequence ID" value="KAK7967020.1"/>
    <property type="molecule type" value="Genomic_DNA"/>
</dbReference>
<evidence type="ECO:0000313" key="2">
    <source>
        <dbReference type="EMBL" id="KAK7967020.1"/>
    </source>
</evidence>
<comment type="caution">
    <text evidence="2">The sequence shown here is derived from an EMBL/GenBank/DDBJ whole genome shotgun (WGS) entry which is preliminary data.</text>
</comment>
<reference evidence="2 3" key="1">
    <citation type="submission" date="2023-01" db="EMBL/GenBank/DDBJ databases">
        <title>Analysis of 21 Apiospora genomes using comparative genomics revels a genus with tremendous synthesis potential of carbohydrate active enzymes and secondary metabolites.</title>
        <authorList>
            <person name="Sorensen T."/>
        </authorList>
    </citation>
    <scope>NUCLEOTIDE SEQUENCE [LARGE SCALE GENOMIC DNA]</scope>
    <source>
        <strain evidence="2 3">CBS 24483</strain>
    </source>
</reference>
<dbReference type="RefSeq" id="XP_066706412.1">
    <property type="nucleotide sequence ID" value="XM_066837519.1"/>
</dbReference>
<evidence type="ECO:0000313" key="3">
    <source>
        <dbReference type="Proteomes" id="UP001391051"/>
    </source>
</evidence>
<dbReference type="InterPro" id="IPR010730">
    <property type="entry name" value="HET"/>
</dbReference>
<dbReference type="PANTHER" id="PTHR24148">
    <property type="entry name" value="ANKYRIN REPEAT DOMAIN-CONTAINING PROTEIN 39 HOMOLOG-RELATED"/>
    <property type="match status" value="1"/>
</dbReference>
<feature type="domain" description="Heterokaryon incompatibility" evidence="1">
    <location>
        <begin position="38"/>
        <end position="208"/>
    </location>
</feature>
<keyword evidence="3" id="KW-1185">Reference proteome</keyword>
<gene>
    <name evidence="2" type="ORF">PG986_001297</name>
</gene>
<evidence type="ECO:0000259" key="1">
    <source>
        <dbReference type="Pfam" id="PF06985"/>
    </source>
</evidence>
<accession>A0ABR1QY61</accession>
<proteinExistence type="predicted"/>
<dbReference type="GeneID" id="92070581"/>